<accession>A0A2T4JDQ2</accession>
<dbReference type="Proteomes" id="UP000241362">
    <property type="component" value="Unassembled WGS sequence"/>
</dbReference>
<proteinExistence type="predicted"/>
<sequence length="390" mass="40992">MQSQNGARALTRNFDRGARALALLAAVSMVASCGLPRSGPNKREIYASSVIKGGDAFIVDVTPQIARIASQQTTFGFSKAFQSAGLIGPDTISPGDRLAVTVYENVKDDPLLGATGQRASPLPEMLVDGQGYIFIPYAGRIKAAGQTPEGLRQAITRKLEDQTPDPQVAVIRLAGEGSSVSIAGSVAASGVYPIEPNTRTLGGMLARAGGVSIDPATALVRVTRNGVTGKIWLNDLWQNPNLDIALRPGDKIVIEEDKRKFTSLGATGQSIVPFKSSNLSAVEAIATVGGLQTNSADPTGVFVFRNESAKVANAVLGRNDLTGEQRMVYVLNLTEPSGIFEARDFLIRDGDTLYVTEAPYVQWTKTLAALTGATGTASNIANTADSLNGN</sequence>
<evidence type="ECO:0000313" key="3">
    <source>
        <dbReference type="EMBL" id="PTE16044.1"/>
    </source>
</evidence>
<gene>
    <name evidence="3" type="ORF">C5F44_03165</name>
</gene>
<feature type="domain" description="Polysaccharide export protein N-terminal" evidence="2">
    <location>
        <begin position="91"/>
        <end position="170"/>
    </location>
</feature>
<dbReference type="GO" id="GO:0015159">
    <property type="term" value="F:polysaccharide transmembrane transporter activity"/>
    <property type="evidence" value="ECO:0007669"/>
    <property type="project" value="InterPro"/>
</dbReference>
<dbReference type="InterPro" id="IPR049712">
    <property type="entry name" value="Poly_export"/>
</dbReference>
<dbReference type="Gene3D" id="3.10.560.10">
    <property type="entry name" value="Outer membrane lipoprotein wza domain like"/>
    <property type="match status" value="2"/>
</dbReference>
<name>A0A2T4JDQ2_FUSBL</name>
<protein>
    <submittedName>
        <fullName evidence="3">Sugar ABC transporter substrate-binding protein</fullName>
    </submittedName>
</protein>
<evidence type="ECO:0000313" key="4">
    <source>
        <dbReference type="Proteomes" id="UP000241362"/>
    </source>
</evidence>
<evidence type="ECO:0000259" key="2">
    <source>
        <dbReference type="Pfam" id="PF02563"/>
    </source>
</evidence>
<dbReference type="EMBL" id="PZKE01000002">
    <property type="protein sequence ID" value="PTE16044.1"/>
    <property type="molecule type" value="Genomic_DNA"/>
</dbReference>
<dbReference type="InterPro" id="IPR003715">
    <property type="entry name" value="Poly_export_N"/>
</dbReference>
<organism evidence="3 4">
    <name type="scientific">Fuscovulum blasticum DSM 2131</name>
    <dbReference type="NCBI Taxonomy" id="1188250"/>
    <lineage>
        <taxon>Bacteria</taxon>
        <taxon>Pseudomonadati</taxon>
        <taxon>Pseudomonadota</taxon>
        <taxon>Alphaproteobacteria</taxon>
        <taxon>Rhodobacterales</taxon>
        <taxon>Paracoccaceae</taxon>
        <taxon>Pseudogemmobacter</taxon>
    </lineage>
</organism>
<comment type="caution">
    <text evidence="3">The sequence shown here is derived from an EMBL/GenBank/DDBJ whole genome shotgun (WGS) entry which is preliminary data.</text>
</comment>
<evidence type="ECO:0000256" key="1">
    <source>
        <dbReference type="ARBA" id="ARBA00022729"/>
    </source>
</evidence>
<reference evidence="3 4" key="1">
    <citation type="submission" date="2018-03" db="EMBL/GenBank/DDBJ databases">
        <title>Rhodobacter blasticus.</title>
        <authorList>
            <person name="Meyer T.E."/>
            <person name="Miller S."/>
            <person name="Lodha T."/>
            <person name="Gandham S."/>
            <person name="Chintalapati S."/>
            <person name="Chintalapati V.R."/>
        </authorList>
    </citation>
    <scope>NUCLEOTIDE SEQUENCE [LARGE SCALE GENOMIC DNA]</scope>
    <source>
        <strain evidence="3 4">DSM 2131</strain>
    </source>
</reference>
<keyword evidence="1" id="KW-0732">Signal</keyword>
<dbReference type="AlphaFoldDB" id="A0A2T4JDQ2"/>
<keyword evidence="4" id="KW-1185">Reference proteome</keyword>
<dbReference type="PANTHER" id="PTHR33619:SF3">
    <property type="entry name" value="POLYSACCHARIDE EXPORT PROTEIN GFCE-RELATED"/>
    <property type="match status" value="1"/>
</dbReference>
<dbReference type="Pfam" id="PF02563">
    <property type="entry name" value="Poly_export"/>
    <property type="match status" value="1"/>
</dbReference>
<dbReference type="PANTHER" id="PTHR33619">
    <property type="entry name" value="POLYSACCHARIDE EXPORT PROTEIN GFCE-RELATED"/>
    <property type="match status" value="1"/>
</dbReference>
<dbReference type="Gene3D" id="3.30.1950.10">
    <property type="entry name" value="wza like domain"/>
    <property type="match status" value="1"/>
</dbReference>